<gene>
    <name evidence="12" type="ordered locus">Thivi_4311</name>
</gene>
<dbReference type="EMBL" id="CP003154">
    <property type="protein sequence ID" value="AFL76122.1"/>
    <property type="molecule type" value="Genomic_DNA"/>
</dbReference>
<dbReference type="OrthoDB" id="6336411at2"/>
<sequence length="579" mass="62739">MKDILRLLDLFRPYRGWMLLGTLAAILTLIANVMLMAASGWFLAAMATAGAAGVAMNYFTPAAMIRGSAMLRTGGRYAERLINHEATFRLIASLRVWFYSHLEPLAPARLQQYHSGDLLSRIRADIDALDNLYVRVLVPVVVALASTLIFVIFLFLFAPVLALTGLIFLSLAGVALPLWSQSRGQAPGRRITEDESELRTAVIDGVQGMAELTVYGVTERQAQRIDDLSRRLVADQARLSSDHGLTLAAVGLCASLSLWVLLWLAIPLVRDGQLMPPLLAMLALFTLASFEAVAPLPQAFQLLGRTLAAARRLFDIVDTEPAVREPPGLSPQIANFDIAFDRVTFGYPKAAHPAVADIVLRIPEGTRAAVIGATGSGKSTLFNLLLRFWAPDAGAIRIGGQDIADFHGDDLRRHIAVVSQHTHLFDATIRENLLIANPDASQGAIEQACRVAQIHDFIAELPEGYDTWVGETGVRMSGGQGRRIAVARALLKDAPILLLDEPTEGLDAATERDLMQALDRLMVGRTVLLITHRPAGLDWVDQVLVLDRGRELAHGDVSVVPQATQAALLAVGPTLDASI</sequence>
<evidence type="ECO:0000259" key="11">
    <source>
        <dbReference type="PROSITE" id="PS50929"/>
    </source>
</evidence>
<keyword evidence="5" id="KW-0547">Nucleotide-binding</keyword>
<dbReference type="PANTHER" id="PTHR24221:SF654">
    <property type="entry name" value="ATP-BINDING CASSETTE SUB-FAMILY B MEMBER 6"/>
    <property type="match status" value="1"/>
</dbReference>
<dbReference type="eggNOG" id="COG4987">
    <property type="taxonomic scope" value="Bacteria"/>
</dbReference>
<evidence type="ECO:0000259" key="10">
    <source>
        <dbReference type="PROSITE" id="PS50893"/>
    </source>
</evidence>
<dbReference type="InterPro" id="IPR003593">
    <property type="entry name" value="AAA+_ATPase"/>
</dbReference>
<name>I3YGK4_THIV6</name>
<feature type="transmembrane region" description="Helical" evidence="9">
    <location>
        <begin position="16"/>
        <end position="35"/>
    </location>
</feature>
<evidence type="ECO:0000313" key="12">
    <source>
        <dbReference type="EMBL" id="AFL76122.1"/>
    </source>
</evidence>
<keyword evidence="13" id="KW-1185">Reference proteome</keyword>
<dbReference type="PROSITE" id="PS50893">
    <property type="entry name" value="ABC_TRANSPORTER_2"/>
    <property type="match status" value="1"/>
</dbReference>
<feature type="transmembrane region" description="Helical" evidence="9">
    <location>
        <begin position="41"/>
        <end position="60"/>
    </location>
</feature>
<evidence type="ECO:0000256" key="4">
    <source>
        <dbReference type="ARBA" id="ARBA00022692"/>
    </source>
</evidence>
<dbReference type="InterPro" id="IPR011527">
    <property type="entry name" value="ABC1_TM_dom"/>
</dbReference>
<feature type="transmembrane region" description="Helical" evidence="9">
    <location>
        <begin position="132"/>
        <end position="155"/>
    </location>
</feature>
<dbReference type="GO" id="GO:0005886">
    <property type="term" value="C:plasma membrane"/>
    <property type="evidence" value="ECO:0007669"/>
    <property type="project" value="UniProtKB-SubCell"/>
</dbReference>
<feature type="transmembrane region" description="Helical" evidence="9">
    <location>
        <begin position="161"/>
        <end position="180"/>
    </location>
</feature>
<reference evidence="12 13" key="1">
    <citation type="submission" date="2012-06" db="EMBL/GenBank/DDBJ databases">
        <title>Complete sequence of Thiocystis violascens DSM 198.</title>
        <authorList>
            <consortium name="US DOE Joint Genome Institute"/>
            <person name="Lucas S."/>
            <person name="Han J."/>
            <person name="Lapidus A."/>
            <person name="Cheng J.-F."/>
            <person name="Goodwin L."/>
            <person name="Pitluck S."/>
            <person name="Peters L."/>
            <person name="Ovchinnikova G."/>
            <person name="Teshima H."/>
            <person name="Detter J.C."/>
            <person name="Han C."/>
            <person name="Tapia R."/>
            <person name="Land M."/>
            <person name="Hauser L."/>
            <person name="Kyrpides N."/>
            <person name="Ivanova N."/>
            <person name="Pagani I."/>
            <person name="Vogl K."/>
            <person name="Liu Z."/>
            <person name="Frigaard N.-U."/>
            <person name="Bryant D."/>
            <person name="Woyke T."/>
        </authorList>
    </citation>
    <scope>NUCLEOTIDE SEQUENCE [LARGE SCALE GENOMIC DNA]</scope>
    <source>
        <strain evidence="13">ATCC 17096 / DSM 198 / 6111</strain>
    </source>
</reference>
<dbReference type="SUPFAM" id="SSF52540">
    <property type="entry name" value="P-loop containing nucleoside triphosphate hydrolases"/>
    <property type="match status" value="1"/>
</dbReference>
<dbReference type="InterPro" id="IPR014223">
    <property type="entry name" value="ABC_CydC/D"/>
</dbReference>
<dbReference type="InterPro" id="IPR027417">
    <property type="entry name" value="P-loop_NTPase"/>
</dbReference>
<dbReference type="HOGENOM" id="CLU_000604_84_9_6"/>
<dbReference type="STRING" id="765911.Thivi_4311"/>
<evidence type="ECO:0000256" key="8">
    <source>
        <dbReference type="ARBA" id="ARBA00023136"/>
    </source>
</evidence>
<dbReference type="RefSeq" id="WP_014780500.1">
    <property type="nucleotide sequence ID" value="NC_018012.1"/>
</dbReference>
<dbReference type="Gene3D" id="3.40.50.300">
    <property type="entry name" value="P-loop containing nucleotide triphosphate hydrolases"/>
    <property type="match status" value="1"/>
</dbReference>
<dbReference type="InterPro" id="IPR039421">
    <property type="entry name" value="Type_1_exporter"/>
</dbReference>
<dbReference type="GO" id="GO:0034775">
    <property type="term" value="P:glutathione transmembrane transport"/>
    <property type="evidence" value="ECO:0007669"/>
    <property type="project" value="InterPro"/>
</dbReference>
<feature type="transmembrane region" description="Helical" evidence="9">
    <location>
        <begin position="245"/>
        <end position="266"/>
    </location>
</feature>
<dbReference type="PANTHER" id="PTHR24221">
    <property type="entry name" value="ATP-BINDING CASSETTE SUB-FAMILY B"/>
    <property type="match status" value="1"/>
</dbReference>
<dbReference type="Proteomes" id="UP000006062">
    <property type="component" value="Chromosome"/>
</dbReference>
<evidence type="ECO:0000313" key="13">
    <source>
        <dbReference type="Proteomes" id="UP000006062"/>
    </source>
</evidence>
<dbReference type="FunFam" id="3.40.50.300:FF:000221">
    <property type="entry name" value="Multidrug ABC transporter ATP-binding protein"/>
    <property type="match status" value="1"/>
</dbReference>
<accession>I3YGK4</accession>
<dbReference type="SMART" id="SM00382">
    <property type="entry name" value="AAA"/>
    <property type="match status" value="1"/>
</dbReference>
<dbReference type="Pfam" id="PF00664">
    <property type="entry name" value="ABC_membrane"/>
    <property type="match status" value="1"/>
</dbReference>
<feature type="domain" description="ABC transmembrane type-1" evidence="11">
    <location>
        <begin position="23"/>
        <end position="305"/>
    </location>
</feature>
<evidence type="ECO:0000256" key="6">
    <source>
        <dbReference type="ARBA" id="ARBA00022840"/>
    </source>
</evidence>
<dbReference type="CDD" id="cd18585">
    <property type="entry name" value="ABC_6TM_CydC"/>
    <property type="match status" value="1"/>
</dbReference>
<keyword evidence="8 9" id="KW-0472">Membrane</keyword>
<keyword evidence="3" id="KW-1003">Cell membrane</keyword>
<dbReference type="Gene3D" id="1.20.1560.10">
    <property type="entry name" value="ABC transporter type 1, transmembrane domain"/>
    <property type="match status" value="1"/>
</dbReference>
<dbReference type="KEGG" id="tvi:Thivi_4311"/>
<protein>
    <submittedName>
        <fullName evidence="12">Cysteine export CydDC family ABC transporter permease subunit/ATP-binding protein CydC</fullName>
    </submittedName>
</protein>
<evidence type="ECO:0000256" key="5">
    <source>
        <dbReference type="ARBA" id="ARBA00022741"/>
    </source>
</evidence>
<dbReference type="GO" id="GO:0045454">
    <property type="term" value="P:cell redox homeostasis"/>
    <property type="evidence" value="ECO:0007669"/>
    <property type="project" value="InterPro"/>
</dbReference>
<dbReference type="GO" id="GO:0016887">
    <property type="term" value="F:ATP hydrolysis activity"/>
    <property type="evidence" value="ECO:0007669"/>
    <property type="project" value="InterPro"/>
</dbReference>
<comment type="subcellular location">
    <subcellularLocation>
        <location evidence="1">Cell membrane</location>
        <topology evidence="1">Multi-pass membrane protein</topology>
    </subcellularLocation>
</comment>
<dbReference type="GO" id="GO:0140359">
    <property type="term" value="F:ABC-type transporter activity"/>
    <property type="evidence" value="ECO:0007669"/>
    <property type="project" value="InterPro"/>
</dbReference>
<evidence type="ECO:0000256" key="1">
    <source>
        <dbReference type="ARBA" id="ARBA00004651"/>
    </source>
</evidence>
<feature type="domain" description="ABC transporter" evidence="10">
    <location>
        <begin position="338"/>
        <end position="573"/>
    </location>
</feature>
<keyword evidence="4 9" id="KW-0812">Transmembrane</keyword>
<dbReference type="InterPro" id="IPR003439">
    <property type="entry name" value="ABC_transporter-like_ATP-bd"/>
</dbReference>
<dbReference type="PROSITE" id="PS50929">
    <property type="entry name" value="ABC_TM1F"/>
    <property type="match status" value="1"/>
</dbReference>
<evidence type="ECO:0000256" key="3">
    <source>
        <dbReference type="ARBA" id="ARBA00022475"/>
    </source>
</evidence>
<dbReference type="SUPFAM" id="SSF90123">
    <property type="entry name" value="ABC transporter transmembrane region"/>
    <property type="match status" value="1"/>
</dbReference>
<dbReference type="InterPro" id="IPR036640">
    <property type="entry name" value="ABC1_TM_sf"/>
</dbReference>
<keyword evidence="2" id="KW-0813">Transport</keyword>
<keyword evidence="6 12" id="KW-0067">ATP-binding</keyword>
<evidence type="ECO:0000256" key="7">
    <source>
        <dbReference type="ARBA" id="ARBA00022989"/>
    </source>
</evidence>
<keyword evidence="7 9" id="KW-1133">Transmembrane helix</keyword>
<dbReference type="AlphaFoldDB" id="I3YGK4"/>
<proteinExistence type="predicted"/>
<dbReference type="Pfam" id="PF00005">
    <property type="entry name" value="ABC_tran"/>
    <property type="match status" value="1"/>
</dbReference>
<dbReference type="GO" id="GO:0005524">
    <property type="term" value="F:ATP binding"/>
    <property type="evidence" value="ECO:0007669"/>
    <property type="project" value="UniProtKB-KW"/>
</dbReference>
<evidence type="ECO:0000256" key="2">
    <source>
        <dbReference type="ARBA" id="ARBA00022448"/>
    </source>
</evidence>
<dbReference type="NCBIfam" id="TIGR02868">
    <property type="entry name" value="CydC"/>
    <property type="match status" value="1"/>
</dbReference>
<evidence type="ECO:0000256" key="9">
    <source>
        <dbReference type="SAM" id="Phobius"/>
    </source>
</evidence>
<organism evidence="12 13">
    <name type="scientific">Thiocystis violascens (strain ATCC 17096 / DSM 198 / 6111)</name>
    <name type="common">Chromatium violascens</name>
    <dbReference type="NCBI Taxonomy" id="765911"/>
    <lineage>
        <taxon>Bacteria</taxon>
        <taxon>Pseudomonadati</taxon>
        <taxon>Pseudomonadota</taxon>
        <taxon>Gammaproteobacteria</taxon>
        <taxon>Chromatiales</taxon>
        <taxon>Chromatiaceae</taxon>
        <taxon>Thiocystis</taxon>
    </lineage>
</organism>